<dbReference type="GO" id="GO:0005829">
    <property type="term" value="C:cytosol"/>
    <property type="evidence" value="ECO:0007669"/>
    <property type="project" value="TreeGrafter"/>
</dbReference>
<dbReference type="InterPro" id="IPR036291">
    <property type="entry name" value="NAD(P)-bd_dom_sf"/>
</dbReference>
<dbReference type="CDD" id="cd05254">
    <property type="entry name" value="dTDP_HR_like_SDR_e"/>
    <property type="match status" value="1"/>
</dbReference>
<dbReference type="Gene3D" id="3.90.25.10">
    <property type="entry name" value="UDP-galactose 4-epimerase, domain 1"/>
    <property type="match status" value="1"/>
</dbReference>
<protein>
    <recommendedName>
        <fullName evidence="2">dTDP-4-dehydrorhamnose reductase</fullName>
        <ecNumber evidence="2">1.1.1.133</ecNumber>
    </recommendedName>
</protein>
<dbReference type="OrthoDB" id="9803892at2"/>
<accession>A0A0P9EU32</accession>
<comment type="similarity">
    <text evidence="1 2">Belongs to the dTDP-4-dehydrorhamnose reductase family.</text>
</comment>
<evidence type="ECO:0000313" key="5">
    <source>
        <dbReference type="Proteomes" id="UP000050482"/>
    </source>
</evidence>
<dbReference type="SUPFAM" id="SSF51735">
    <property type="entry name" value="NAD(P)-binding Rossmann-fold domains"/>
    <property type="match status" value="1"/>
</dbReference>
<dbReference type="EC" id="1.1.1.133" evidence="2"/>
<dbReference type="InterPro" id="IPR005913">
    <property type="entry name" value="dTDP_dehydrorham_reduct"/>
</dbReference>
<dbReference type="STRING" id="471514.AN477_17780"/>
<dbReference type="EMBL" id="LJCO01000077">
    <property type="protein sequence ID" value="KPV42440.1"/>
    <property type="molecule type" value="Genomic_DNA"/>
</dbReference>
<evidence type="ECO:0000256" key="2">
    <source>
        <dbReference type="RuleBase" id="RU364082"/>
    </source>
</evidence>
<dbReference type="Gene3D" id="3.40.50.720">
    <property type="entry name" value="NAD(P)-binding Rossmann-like Domain"/>
    <property type="match status" value="1"/>
</dbReference>
<reference evidence="4 5" key="1">
    <citation type="submission" date="2015-09" db="EMBL/GenBank/DDBJ databases">
        <title>Draft genome sequence of Alicyclobacillus ferrooxydans DSM 22381.</title>
        <authorList>
            <person name="Hemp J."/>
        </authorList>
    </citation>
    <scope>NUCLEOTIDE SEQUENCE [LARGE SCALE GENOMIC DNA]</scope>
    <source>
        <strain evidence="4 5">TC-34</strain>
    </source>
</reference>
<keyword evidence="5" id="KW-1185">Reference proteome</keyword>
<evidence type="ECO:0000313" key="4">
    <source>
        <dbReference type="EMBL" id="KPV42440.1"/>
    </source>
</evidence>
<gene>
    <name evidence="4" type="ORF">AN477_17780</name>
</gene>
<dbReference type="UniPathway" id="UPA00124"/>
<dbReference type="PANTHER" id="PTHR10491">
    <property type="entry name" value="DTDP-4-DEHYDRORHAMNOSE REDUCTASE"/>
    <property type="match status" value="1"/>
</dbReference>
<dbReference type="PANTHER" id="PTHR10491:SF4">
    <property type="entry name" value="METHIONINE ADENOSYLTRANSFERASE 2 SUBUNIT BETA"/>
    <property type="match status" value="1"/>
</dbReference>
<sequence>MKILVTGANGQLGYDLRRVLSQAGHEVTGLGRDGLDVCNGVQVKVVIEMIRPDAVVHAAAYTAVDKAEVEVDEAFRVNTDGSRNIAVAAESVGAKVCYISTDYVFDGNSERPYREYDLVHPASIYGQSKLGGEILTQTLSSRYFIVRTSWVFGIGGGNFVKTMLKLGQERDALQVVNDQKGSPTYTVDLASFIGDLIVSDGYGVYHASNTGSCTWYEFAKAIFEASGLAVTVNPCTTAEFPRPAPRPRNSTLDHVAIRTNGFSELPHWRDALHRFLGELNTE</sequence>
<dbReference type="GO" id="GO:0008831">
    <property type="term" value="F:dTDP-4-dehydrorhamnose reductase activity"/>
    <property type="evidence" value="ECO:0007669"/>
    <property type="project" value="UniProtKB-EC"/>
</dbReference>
<comment type="caution">
    <text evidence="4">The sequence shown here is derived from an EMBL/GenBank/DDBJ whole genome shotgun (WGS) entry which is preliminary data.</text>
</comment>
<dbReference type="PATRIC" id="fig|471514.4.peg.5031"/>
<evidence type="ECO:0000256" key="1">
    <source>
        <dbReference type="ARBA" id="ARBA00010944"/>
    </source>
</evidence>
<dbReference type="GO" id="GO:0019305">
    <property type="term" value="P:dTDP-rhamnose biosynthetic process"/>
    <property type="evidence" value="ECO:0007669"/>
    <property type="project" value="UniProtKB-UniPathway"/>
</dbReference>
<name>A0A0P9EU32_9BACL</name>
<comment type="pathway">
    <text evidence="2">Carbohydrate biosynthesis; dTDP-L-rhamnose biosynthesis.</text>
</comment>
<dbReference type="AlphaFoldDB" id="A0A0P9EU32"/>
<dbReference type="Proteomes" id="UP000050482">
    <property type="component" value="Unassembled WGS sequence"/>
</dbReference>
<evidence type="ECO:0000259" key="3">
    <source>
        <dbReference type="Pfam" id="PF04321"/>
    </source>
</evidence>
<comment type="function">
    <text evidence="2">Catalyzes the reduction of dTDP-6-deoxy-L-lyxo-4-hexulose to yield dTDP-L-rhamnose.</text>
</comment>
<keyword evidence="2" id="KW-0560">Oxidoreductase</keyword>
<dbReference type="InterPro" id="IPR029903">
    <property type="entry name" value="RmlD-like-bd"/>
</dbReference>
<keyword evidence="2" id="KW-0521">NADP</keyword>
<organism evidence="4 5">
    <name type="scientific">Alicyclobacillus ferrooxydans</name>
    <dbReference type="NCBI Taxonomy" id="471514"/>
    <lineage>
        <taxon>Bacteria</taxon>
        <taxon>Bacillati</taxon>
        <taxon>Bacillota</taxon>
        <taxon>Bacilli</taxon>
        <taxon>Bacillales</taxon>
        <taxon>Alicyclobacillaceae</taxon>
        <taxon>Alicyclobacillus</taxon>
    </lineage>
</organism>
<feature type="domain" description="RmlD-like substrate binding" evidence="3">
    <location>
        <begin position="1"/>
        <end position="279"/>
    </location>
</feature>
<proteinExistence type="inferred from homology"/>
<dbReference type="Pfam" id="PF04321">
    <property type="entry name" value="RmlD_sub_bind"/>
    <property type="match status" value="1"/>
</dbReference>
<dbReference type="NCBIfam" id="TIGR01214">
    <property type="entry name" value="rmlD"/>
    <property type="match status" value="1"/>
</dbReference>
<dbReference type="RefSeq" id="WP_054970518.1">
    <property type="nucleotide sequence ID" value="NZ_LJCO01000077.1"/>
</dbReference>